<dbReference type="InterPro" id="IPR029061">
    <property type="entry name" value="THDP-binding"/>
</dbReference>
<accession>A0AAE7TK39</accession>
<dbReference type="Proteomes" id="UP000594015">
    <property type="component" value="Chromosome"/>
</dbReference>
<organism evidence="2 3">
    <name type="scientific">Bradyrhizobium arachidis</name>
    <dbReference type="NCBI Taxonomy" id="858423"/>
    <lineage>
        <taxon>Bacteria</taxon>
        <taxon>Pseudomonadati</taxon>
        <taxon>Pseudomonadota</taxon>
        <taxon>Alphaproteobacteria</taxon>
        <taxon>Hyphomicrobiales</taxon>
        <taxon>Nitrobacteraceae</taxon>
        <taxon>Bradyrhizobium</taxon>
    </lineage>
</organism>
<dbReference type="SUPFAM" id="SSF52518">
    <property type="entry name" value="Thiamin diphosphate-binding fold (THDP-binding)"/>
    <property type="match status" value="1"/>
</dbReference>
<dbReference type="EMBL" id="CP030050">
    <property type="protein sequence ID" value="QOZ71215.1"/>
    <property type="molecule type" value="Genomic_DNA"/>
</dbReference>
<feature type="region of interest" description="Disordered" evidence="1">
    <location>
        <begin position="46"/>
        <end position="113"/>
    </location>
</feature>
<dbReference type="AlphaFoldDB" id="A0AAE7TK39"/>
<evidence type="ECO:0000313" key="2">
    <source>
        <dbReference type="EMBL" id="QOZ71215.1"/>
    </source>
</evidence>
<protein>
    <submittedName>
        <fullName evidence="2">Uncharacterized protein</fullName>
    </submittedName>
</protein>
<evidence type="ECO:0000313" key="3">
    <source>
        <dbReference type="Proteomes" id="UP000594015"/>
    </source>
</evidence>
<dbReference type="KEGG" id="barh:WN72_36705"/>
<gene>
    <name evidence="2" type="ORF">WN72_36705</name>
</gene>
<sequence>MGASRSNRLAASENHGGDLILVQGHSSPGIYARAFLEGRLSEKTHRRSYPEYRTAAAMRRRRPLTRSSPCREGFSEAARAPTRSDVGVHRLLSIGKNPQAPSCTSFRRSSEQT</sequence>
<proteinExistence type="predicted"/>
<reference evidence="2 3" key="1">
    <citation type="submission" date="2018-06" db="EMBL/GenBank/DDBJ databases">
        <title>Comparative genomics of Bradyrhizobium nodulating Arachidis hypogaea.</title>
        <authorList>
            <person name="Li Y."/>
        </authorList>
    </citation>
    <scope>NUCLEOTIDE SEQUENCE [LARGE SCALE GENOMIC DNA]</scope>
    <source>
        <strain evidence="2 3">CCBAU 051107</strain>
    </source>
</reference>
<name>A0AAE7TK39_9BRAD</name>
<evidence type="ECO:0000256" key="1">
    <source>
        <dbReference type="SAM" id="MobiDB-lite"/>
    </source>
</evidence>